<dbReference type="InParanoid" id="B9THS3"/>
<evidence type="ECO:0000313" key="1">
    <source>
        <dbReference type="EMBL" id="EEF24593.1"/>
    </source>
</evidence>
<keyword evidence="2" id="KW-1185">Reference proteome</keyword>
<dbReference type="Proteomes" id="UP000008311">
    <property type="component" value="Unassembled WGS sequence"/>
</dbReference>
<reference evidence="2" key="1">
    <citation type="journal article" date="2010" name="Nat. Biotechnol.">
        <title>Draft genome sequence of the oilseed species Ricinus communis.</title>
        <authorList>
            <person name="Chan A.P."/>
            <person name="Crabtree J."/>
            <person name="Zhao Q."/>
            <person name="Lorenzi H."/>
            <person name="Orvis J."/>
            <person name="Puiu D."/>
            <person name="Melake-Berhan A."/>
            <person name="Jones K.M."/>
            <person name="Redman J."/>
            <person name="Chen G."/>
            <person name="Cahoon E.B."/>
            <person name="Gedil M."/>
            <person name="Stanke M."/>
            <person name="Haas B.J."/>
            <person name="Wortman J.R."/>
            <person name="Fraser-Liggett C.M."/>
            <person name="Ravel J."/>
            <person name="Rabinowicz P.D."/>
        </authorList>
    </citation>
    <scope>NUCLEOTIDE SEQUENCE [LARGE SCALE GENOMIC DNA]</scope>
    <source>
        <strain evidence="2">cv. Hale</strain>
    </source>
</reference>
<organism evidence="1 2">
    <name type="scientific">Ricinus communis</name>
    <name type="common">Castor bean</name>
    <dbReference type="NCBI Taxonomy" id="3988"/>
    <lineage>
        <taxon>Eukaryota</taxon>
        <taxon>Viridiplantae</taxon>
        <taxon>Streptophyta</taxon>
        <taxon>Embryophyta</taxon>
        <taxon>Tracheophyta</taxon>
        <taxon>Spermatophyta</taxon>
        <taxon>Magnoliopsida</taxon>
        <taxon>eudicotyledons</taxon>
        <taxon>Gunneridae</taxon>
        <taxon>Pentapetalae</taxon>
        <taxon>rosids</taxon>
        <taxon>fabids</taxon>
        <taxon>Malpighiales</taxon>
        <taxon>Euphorbiaceae</taxon>
        <taxon>Acalyphoideae</taxon>
        <taxon>Acalypheae</taxon>
        <taxon>Ricinus</taxon>
    </lineage>
</organism>
<accession>B9THS3</accession>
<dbReference type="AlphaFoldDB" id="B9THS3"/>
<sequence>MQQSVRGVRRASSLHVERVIAVRAMSVRRHGHPMHRVFPRGQRGQRDRRDARLLRIDRRFRGAHLLARCIRDGQRTEGGFERAIEGDGHPRGRLDGRARAGLLLLRKHMGQRRERHQRE</sequence>
<evidence type="ECO:0000313" key="2">
    <source>
        <dbReference type="Proteomes" id="UP000008311"/>
    </source>
</evidence>
<gene>
    <name evidence="1" type="ORF">RCOM_2144840</name>
</gene>
<proteinExistence type="predicted"/>
<protein>
    <submittedName>
        <fullName evidence="1">Uncharacterized protein</fullName>
    </submittedName>
</protein>
<dbReference type="EMBL" id="EQ981822">
    <property type="protein sequence ID" value="EEF24593.1"/>
    <property type="molecule type" value="Genomic_DNA"/>
</dbReference>
<name>B9THS3_RICCO</name>